<protein>
    <submittedName>
        <fullName evidence="1">Uncharacterized protein</fullName>
    </submittedName>
</protein>
<dbReference type="AlphaFoldDB" id="A0A0W0WXI2"/>
<dbReference type="PATRIC" id="fig|29423.5.peg.2172"/>
<organism evidence="1 2">
    <name type="scientific">Legionella oakridgensis</name>
    <dbReference type="NCBI Taxonomy" id="29423"/>
    <lineage>
        <taxon>Bacteria</taxon>
        <taxon>Pseudomonadati</taxon>
        <taxon>Pseudomonadota</taxon>
        <taxon>Gammaproteobacteria</taxon>
        <taxon>Legionellales</taxon>
        <taxon>Legionellaceae</taxon>
        <taxon>Legionella</taxon>
    </lineage>
</organism>
<dbReference type="RefSeq" id="WP_025386191.1">
    <property type="nucleotide sequence ID" value="NZ_LCUA01000001.1"/>
</dbReference>
<evidence type="ECO:0000313" key="1">
    <source>
        <dbReference type="EMBL" id="KTD36934.1"/>
    </source>
</evidence>
<sequence length="336" mass="38347">MSCSNSVKNEKKAIKSIKIPVKFSGTIHKEQDEFFIALAKKGGHSFIMLGVMQENKPVLLARVGKIVIDSDDCCKLSGKLLFTGAKAELQSESLHPKGEISYSAYAISYRQYLQFTKLMSFAQRGSISCYLPDSEDDTTATLKLKTIQKRELSPDNTEQERKIVEKTHHTTLSNTCRHTAIDLIEYTQGIRTLTNNVSRLFFRSLPLKTNFSYGVPQDHFYIFPLPPDAYPAEKEKKTILTKIYQRMENLLKKDPYGENTLAKFSALKQLYIQQAGIPMDDMEQALASIRTWKSMHQPVIEHLREQSFFGKLFVSVSSTKSMADEIEHLLEHRVKH</sequence>
<gene>
    <name evidence="1" type="ORF">Loak_2070</name>
</gene>
<comment type="caution">
    <text evidence="1">The sequence shown here is derived from an EMBL/GenBank/DDBJ whole genome shotgun (WGS) entry which is preliminary data.</text>
</comment>
<proteinExistence type="predicted"/>
<reference evidence="1 2" key="1">
    <citation type="submission" date="2015-11" db="EMBL/GenBank/DDBJ databases">
        <title>Genomic analysis of 38 Legionella species identifies large and diverse effector repertoires.</title>
        <authorList>
            <person name="Burstein D."/>
            <person name="Amaro F."/>
            <person name="Zusman T."/>
            <person name="Lifshitz Z."/>
            <person name="Cohen O."/>
            <person name="Gilbert J.A."/>
            <person name="Pupko T."/>
            <person name="Shuman H.A."/>
            <person name="Segal G."/>
        </authorList>
    </citation>
    <scope>NUCLEOTIDE SEQUENCE [LARGE SCALE GENOMIC DNA]</scope>
    <source>
        <strain evidence="1 2">Oak Ridge-10</strain>
    </source>
</reference>
<evidence type="ECO:0000313" key="2">
    <source>
        <dbReference type="Proteomes" id="UP000054858"/>
    </source>
</evidence>
<dbReference type="Proteomes" id="UP000054858">
    <property type="component" value="Unassembled WGS sequence"/>
</dbReference>
<dbReference type="EMBL" id="LNYP01000031">
    <property type="protein sequence ID" value="KTD36934.1"/>
    <property type="molecule type" value="Genomic_DNA"/>
</dbReference>
<accession>A0A0W0WXI2</accession>
<name>A0A0W0WXI2_9GAMM</name>